<organism evidence="1 2">
    <name type="scientific">Lindgomyces ingoldianus</name>
    <dbReference type="NCBI Taxonomy" id="673940"/>
    <lineage>
        <taxon>Eukaryota</taxon>
        <taxon>Fungi</taxon>
        <taxon>Dikarya</taxon>
        <taxon>Ascomycota</taxon>
        <taxon>Pezizomycotina</taxon>
        <taxon>Dothideomycetes</taxon>
        <taxon>Pleosporomycetidae</taxon>
        <taxon>Pleosporales</taxon>
        <taxon>Lindgomycetaceae</taxon>
        <taxon>Lindgomyces</taxon>
    </lineage>
</organism>
<proteinExistence type="predicted"/>
<sequence>MSDLQHYLVLRRHGQRTLTIGQSCCRSDYDALSIGNRSQYICNEAWREQSKKPGDMAMDDWVDRILPFNWTVRADNSSRTVTKPSKCHSQSYYLLYIAVGSIVLAPAIPRVPALKIYWQYLNPDMEDQADNGSKGTWISRQKLRFSGIMRHQIILISAGSRCLESFWVLSKNGLFTHTAAPIGLKLWKILLNIRL</sequence>
<accession>A0ACB6Q8U5</accession>
<dbReference type="Proteomes" id="UP000799755">
    <property type="component" value="Unassembled WGS sequence"/>
</dbReference>
<dbReference type="EMBL" id="MU003579">
    <property type="protein sequence ID" value="KAF2462562.1"/>
    <property type="molecule type" value="Genomic_DNA"/>
</dbReference>
<name>A0ACB6Q8U5_9PLEO</name>
<keyword evidence="2" id="KW-1185">Reference proteome</keyword>
<protein>
    <submittedName>
        <fullName evidence="1">Uncharacterized protein</fullName>
    </submittedName>
</protein>
<reference evidence="1" key="1">
    <citation type="journal article" date="2020" name="Stud. Mycol.">
        <title>101 Dothideomycetes genomes: a test case for predicting lifestyles and emergence of pathogens.</title>
        <authorList>
            <person name="Haridas S."/>
            <person name="Albert R."/>
            <person name="Binder M."/>
            <person name="Bloem J."/>
            <person name="Labutti K."/>
            <person name="Salamov A."/>
            <person name="Andreopoulos B."/>
            <person name="Baker S."/>
            <person name="Barry K."/>
            <person name="Bills G."/>
            <person name="Bluhm B."/>
            <person name="Cannon C."/>
            <person name="Castanera R."/>
            <person name="Culley D."/>
            <person name="Daum C."/>
            <person name="Ezra D."/>
            <person name="Gonzalez J."/>
            <person name="Henrissat B."/>
            <person name="Kuo A."/>
            <person name="Liang C."/>
            <person name="Lipzen A."/>
            <person name="Lutzoni F."/>
            <person name="Magnuson J."/>
            <person name="Mondo S."/>
            <person name="Nolan M."/>
            <person name="Ohm R."/>
            <person name="Pangilinan J."/>
            <person name="Park H.-J."/>
            <person name="Ramirez L."/>
            <person name="Alfaro M."/>
            <person name="Sun H."/>
            <person name="Tritt A."/>
            <person name="Yoshinaga Y."/>
            <person name="Zwiers L.-H."/>
            <person name="Turgeon B."/>
            <person name="Goodwin S."/>
            <person name="Spatafora J."/>
            <person name="Crous P."/>
            <person name="Grigoriev I."/>
        </authorList>
    </citation>
    <scope>NUCLEOTIDE SEQUENCE</scope>
    <source>
        <strain evidence="1">ATCC 200398</strain>
    </source>
</reference>
<gene>
    <name evidence="1" type="ORF">BDR25DRAFT_363918</name>
</gene>
<evidence type="ECO:0000313" key="1">
    <source>
        <dbReference type="EMBL" id="KAF2462562.1"/>
    </source>
</evidence>
<evidence type="ECO:0000313" key="2">
    <source>
        <dbReference type="Proteomes" id="UP000799755"/>
    </source>
</evidence>
<comment type="caution">
    <text evidence="1">The sequence shown here is derived from an EMBL/GenBank/DDBJ whole genome shotgun (WGS) entry which is preliminary data.</text>
</comment>